<feature type="domain" description="Polysaccharide pyruvyl transferase" evidence="1">
    <location>
        <begin position="16"/>
        <end position="300"/>
    </location>
</feature>
<evidence type="ECO:0000313" key="3">
    <source>
        <dbReference type="Proteomes" id="UP000515856"/>
    </source>
</evidence>
<dbReference type="InterPro" id="IPR007345">
    <property type="entry name" value="Polysacch_pyruvyl_Trfase"/>
</dbReference>
<dbReference type="GO" id="GO:0016740">
    <property type="term" value="F:transferase activity"/>
    <property type="evidence" value="ECO:0007669"/>
    <property type="project" value="UniProtKB-KW"/>
</dbReference>
<gene>
    <name evidence="2" type="ORF">H9Q80_01725</name>
</gene>
<organism evidence="2 3">
    <name type="scientific">[Eubacterium] hominis</name>
    <dbReference type="NCBI Taxonomy" id="2764325"/>
    <lineage>
        <taxon>Bacteria</taxon>
        <taxon>Bacillati</taxon>
        <taxon>Bacillota</taxon>
        <taxon>Erysipelotrichia</taxon>
        <taxon>Erysipelotrichales</taxon>
        <taxon>Erysipelotrichaceae</taxon>
        <taxon>Amedibacillus</taxon>
    </lineage>
</organism>
<dbReference type="KEGG" id="ehn:H9Q80_01725"/>
<dbReference type="RefSeq" id="WP_117455555.1">
    <property type="nucleotide sequence ID" value="NZ_CP060636.1"/>
</dbReference>
<dbReference type="Pfam" id="PF04230">
    <property type="entry name" value="PS_pyruv_trans"/>
    <property type="match status" value="1"/>
</dbReference>
<accession>A0A7G9GPG5</accession>
<evidence type="ECO:0000313" key="2">
    <source>
        <dbReference type="EMBL" id="QNM12697.1"/>
    </source>
</evidence>
<keyword evidence="2" id="KW-0808">Transferase</keyword>
<dbReference type="PANTHER" id="PTHR36836:SF1">
    <property type="entry name" value="COLANIC ACID BIOSYNTHESIS PROTEIN WCAK"/>
    <property type="match status" value="1"/>
</dbReference>
<evidence type="ECO:0000259" key="1">
    <source>
        <dbReference type="Pfam" id="PF04230"/>
    </source>
</evidence>
<name>A0A7G9GPG5_9FIRM</name>
<protein>
    <submittedName>
        <fullName evidence="2">Polysaccharide pyruvyl transferase family protein</fullName>
    </submittedName>
</protein>
<sequence length="362" mass="43385">MKSSKVIFVKAYLNQNLGDDLFVDILVKRYPQHNFMIIVPNKNYYHFSKYKNVKLIKLNKVKKLINFLSFKLIDKNIFESYYEKKCDLTVTIGGSLFIQKENWYKNFLREKNNFYTKHKNFLLGCNFGPYFDSQFKENYEKIFRAYYDICFRDNYSYNLFKHLDNTRIAPDVVFNYKTVIDQGTDKAVMMSIIDPEKKLSENKISEYKQKIKECINYFHKKNYQINLVSFCNNEGDLEYINKIVAELDEMNNITIYDYTNDLDKIIDVIKHSEYIIATRFHCMILGWIMEKNVYPIVYSNKMKNVIDDVGFTGKFTYLENINDFSPEDVLLNKNVKIDVAFWRDKASEQFIKLDKFLEDHHE</sequence>
<dbReference type="EMBL" id="CP060636">
    <property type="protein sequence ID" value="QNM12697.1"/>
    <property type="molecule type" value="Genomic_DNA"/>
</dbReference>
<reference evidence="2 3" key="1">
    <citation type="submission" date="2020-08" db="EMBL/GenBank/DDBJ databases">
        <authorList>
            <person name="Liu C."/>
            <person name="Sun Q."/>
        </authorList>
    </citation>
    <scope>NUCLEOTIDE SEQUENCE [LARGE SCALE GENOMIC DNA]</scope>
    <source>
        <strain evidence="2 3">NSJ-61</strain>
    </source>
</reference>
<proteinExistence type="predicted"/>
<dbReference type="AlphaFoldDB" id="A0A7G9GPG5"/>
<keyword evidence="3" id="KW-1185">Reference proteome</keyword>
<dbReference type="PANTHER" id="PTHR36836">
    <property type="entry name" value="COLANIC ACID BIOSYNTHESIS PROTEIN WCAK"/>
    <property type="match status" value="1"/>
</dbReference>
<dbReference type="Proteomes" id="UP000515856">
    <property type="component" value="Chromosome"/>
</dbReference>